<dbReference type="AlphaFoldDB" id="A0A6J4CWE3"/>
<dbReference type="Proteomes" id="UP000509742">
    <property type="component" value="Chromosome"/>
</dbReference>
<sequence>MMAHIEEVESQIKQAEESIEAHARANIGDFNGNKLTLPEGVLKFTQSTKVIVDPELEKLTIETLKEMGLQHEYQSLYTKLLRT</sequence>
<evidence type="ECO:0000313" key="2">
    <source>
        <dbReference type="EMBL" id="BCD69671.1"/>
    </source>
</evidence>
<evidence type="ECO:0000313" key="3">
    <source>
        <dbReference type="Proteomes" id="UP000317935"/>
    </source>
</evidence>
<proteinExistence type="predicted"/>
<name>A0A6J4CWE3_9HELI</name>
<evidence type="ECO:0000313" key="4">
    <source>
        <dbReference type="Proteomes" id="UP000509742"/>
    </source>
</evidence>
<reference evidence="1 4" key="2">
    <citation type="submission" date="2020-04" db="EMBL/GenBank/DDBJ databases">
        <title>Genomic analysis of gastric non-Helicobacter pylori Helicobacters isolated in Japan.</title>
        <authorList>
            <person name="Suzuki M."/>
            <person name="Rimbara E."/>
        </authorList>
    </citation>
    <scope>NUCLEOTIDE SEQUENCE [LARGE SCALE GENOMIC DNA]</scope>
    <source>
        <strain evidence="1 4">NHP19-0020</strain>
    </source>
</reference>
<accession>A0A6J4CWE3</accession>
<dbReference type="Proteomes" id="UP000317935">
    <property type="component" value="Chromosome"/>
</dbReference>
<gene>
    <name evidence="1" type="ORF">NHP190020_07360</name>
    <name evidence="2" type="ORF">SNTW_03160</name>
</gene>
<dbReference type="GeneID" id="56929434"/>
<organism evidence="2 3">
    <name type="scientific">Helicobacter suis</name>
    <dbReference type="NCBI Taxonomy" id="104628"/>
    <lineage>
        <taxon>Bacteria</taxon>
        <taxon>Pseudomonadati</taxon>
        <taxon>Campylobacterota</taxon>
        <taxon>Epsilonproteobacteria</taxon>
        <taxon>Campylobacterales</taxon>
        <taxon>Helicobacteraceae</taxon>
        <taxon>Helicobacter</taxon>
    </lineage>
</organism>
<protein>
    <submittedName>
        <fullName evidence="2">Uncharacterized protein</fullName>
    </submittedName>
</protein>
<dbReference type="EMBL" id="AP019774">
    <property type="protein sequence ID" value="BCD69671.1"/>
    <property type="molecule type" value="Genomic_DNA"/>
</dbReference>
<keyword evidence="4" id="KW-1185">Reference proteome</keyword>
<evidence type="ECO:0000313" key="1">
    <source>
        <dbReference type="EMBL" id="BCD45697.1"/>
    </source>
</evidence>
<dbReference type="EMBL" id="AP023036">
    <property type="protein sequence ID" value="BCD45697.1"/>
    <property type="molecule type" value="Genomic_DNA"/>
</dbReference>
<dbReference type="RefSeq" id="WP_143433400.1">
    <property type="nucleotide sequence ID" value="NZ_AP019774.1"/>
</dbReference>
<reference evidence="2 3" key="1">
    <citation type="submission" date="2019-06" db="EMBL/GenBank/DDBJ databases">
        <title>Complete genome sequence of Helicobacter suis SNTW101c.</title>
        <authorList>
            <person name="Rimbara E."/>
            <person name="Suzuki M."/>
            <person name="Matsui H."/>
            <person name="Nakamura M."/>
            <person name="Mori S."/>
            <person name="Shibayama K."/>
        </authorList>
    </citation>
    <scope>NUCLEOTIDE SEQUENCE [LARGE SCALE GENOMIC DNA]</scope>
    <source>
        <strain evidence="2 3">SNTW101c</strain>
    </source>
</reference>